<reference evidence="1" key="2">
    <citation type="journal article" date="2022" name="New Phytol.">
        <title>Evolutionary transition to the ectomycorrhizal habit in the genomes of a hyperdiverse lineage of mushroom-forming fungi.</title>
        <authorList>
            <person name="Looney B."/>
            <person name="Miyauchi S."/>
            <person name="Morin E."/>
            <person name="Drula E."/>
            <person name="Courty P.E."/>
            <person name="Kohler A."/>
            <person name="Kuo A."/>
            <person name="LaButti K."/>
            <person name="Pangilinan J."/>
            <person name="Lipzen A."/>
            <person name="Riley R."/>
            <person name="Andreopoulos W."/>
            <person name="He G."/>
            <person name="Johnson J."/>
            <person name="Nolan M."/>
            <person name="Tritt A."/>
            <person name="Barry K.W."/>
            <person name="Grigoriev I.V."/>
            <person name="Nagy L.G."/>
            <person name="Hibbett D."/>
            <person name="Henrissat B."/>
            <person name="Matheny P.B."/>
            <person name="Labbe J."/>
            <person name="Martin F.M."/>
        </authorList>
    </citation>
    <scope>NUCLEOTIDE SEQUENCE</scope>
    <source>
        <strain evidence="1">EC-137</strain>
    </source>
</reference>
<organism evidence="1 2">
    <name type="scientific">Vararia minispora EC-137</name>
    <dbReference type="NCBI Taxonomy" id="1314806"/>
    <lineage>
        <taxon>Eukaryota</taxon>
        <taxon>Fungi</taxon>
        <taxon>Dikarya</taxon>
        <taxon>Basidiomycota</taxon>
        <taxon>Agaricomycotina</taxon>
        <taxon>Agaricomycetes</taxon>
        <taxon>Russulales</taxon>
        <taxon>Lachnocladiaceae</taxon>
        <taxon>Vararia</taxon>
    </lineage>
</organism>
<name>A0ACB8QXL3_9AGAM</name>
<dbReference type="Proteomes" id="UP000814128">
    <property type="component" value="Unassembled WGS sequence"/>
</dbReference>
<evidence type="ECO:0000313" key="2">
    <source>
        <dbReference type="Proteomes" id="UP000814128"/>
    </source>
</evidence>
<reference evidence="1" key="1">
    <citation type="submission" date="2021-02" db="EMBL/GenBank/DDBJ databases">
        <authorList>
            <consortium name="DOE Joint Genome Institute"/>
            <person name="Ahrendt S."/>
            <person name="Looney B.P."/>
            <person name="Miyauchi S."/>
            <person name="Morin E."/>
            <person name="Drula E."/>
            <person name="Courty P.E."/>
            <person name="Chicoki N."/>
            <person name="Fauchery L."/>
            <person name="Kohler A."/>
            <person name="Kuo A."/>
            <person name="Labutti K."/>
            <person name="Pangilinan J."/>
            <person name="Lipzen A."/>
            <person name="Riley R."/>
            <person name="Andreopoulos W."/>
            <person name="He G."/>
            <person name="Johnson J."/>
            <person name="Barry K.W."/>
            <person name="Grigoriev I.V."/>
            <person name="Nagy L."/>
            <person name="Hibbett D."/>
            <person name="Henrissat B."/>
            <person name="Matheny P.B."/>
            <person name="Labbe J."/>
            <person name="Martin F."/>
        </authorList>
    </citation>
    <scope>NUCLEOTIDE SEQUENCE</scope>
    <source>
        <strain evidence="1">EC-137</strain>
    </source>
</reference>
<proteinExistence type="predicted"/>
<keyword evidence="2" id="KW-1185">Reference proteome</keyword>
<gene>
    <name evidence="1" type="ORF">K488DRAFT_41304</name>
</gene>
<protein>
    <submittedName>
        <fullName evidence="1">Cytochrome P450</fullName>
    </submittedName>
</protein>
<sequence>MTLLCYAASPWRKLSPGPLGIPLLGNVSVFTDKRWLVSEECRKQYGTVMHLNVLGKPMLIINSQKAAGDLLERRGNVYSDRPELIVSNGCQPFHLGMTSYGDLFRRMRKASQEGFMKSVVKDYNPVQELEALILTVDILKTPALRHRHFRRSAASMIMSVVYANPIILSEEDPKVRDIEAHIDRLVQVMTPSVMTQMFPWLRYISRNYHVWKRQALEGYAKDSAMFESLVDQVRDDLSIGIERPSFSATLIRDQQHNGLSDRENAWLAGNMFTAGAETTAGAMSWFTLAMATHSPSQARAQAELDAIVGRARPPTFADLPCLPYIRALVKEVLRWRPILPLGMPHRVREHDWYNGAFVPAGTTAFVNVWLCNTDPAAYGADARAFRPERHLEGPPPPETREEGHVAFGFGKRVCVGRHVANNSLFINIATLLWAATIAPAKSADGTEIPIDVDGFVDDGMIFRPKSFECTVIPRFPEVLPLLKAELELRGHDPASTDA</sequence>
<evidence type="ECO:0000313" key="1">
    <source>
        <dbReference type="EMBL" id="KAI0036365.1"/>
    </source>
</evidence>
<accession>A0ACB8QXL3</accession>
<dbReference type="EMBL" id="MU273472">
    <property type="protein sequence ID" value="KAI0036365.1"/>
    <property type="molecule type" value="Genomic_DNA"/>
</dbReference>
<comment type="caution">
    <text evidence="1">The sequence shown here is derived from an EMBL/GenBank/DDBJ whole genome shotgun (WGS) entry which is preliminary data.</text>
</comment>